<dbReference type="OrthoDB" id="9804578at2"/>
<dbReference type="UniPathway" id="UPA00035">
    <property type="reaction ID" value="UER00044"/>
</dbReference>
<accession>F2NIM1</accession>
<name>F2NIM1_DESAR</name>
<dbReference type="Gene3D" id="3.20.20.70">
    <property type="entry name" value="Aldolase class I"/>
    <property type="match status" value="1"/>
</dbReference>
<dbReference type="KEGG" id="dao:Desac_2681"/>
<comment type="function">
    <text evidence="1 9">The alpha subunit is responsible for the aldol cleavage of indoleglycerol phosphate to indole and glyceraldehyde 3-phosphate.</text>
</comment>
<proteinExistence type="inferred from homology"/>
<dbReference type="AlphaFoldDB" id="F2NIM1"/>
<evidence type="ECO:0000256" key="7">
    <source>
        <dbReference type="ARBA" id="ARBA00023239"/>
    </source>
</evidence>
<dbReference type="FunFam" id="3.20.20.70:FF:000037">
    <property type="entry name" value="Tryptophan synthase alpha chain"/>
    <property type="match status" value="1"/>
</dbReference>
<gene>
    <name evidence="9" type="primary">trpA</name>
    <name evidence="11" type="ordered locus">Desac_2681</name>
</gene>
<comment type="similarity">
    <text evidence="9 10">Belongs to the TrpA family.</text>
</comment>
<evidence type="ECO:0000256" key="8">
    <source>
        <dbReference type="ARBA" id="ARBA00049047"/>
    </source>
</evidence>
<evidence type="ECO:0000313" key="11">
    <source>
        <dbReference type="EMBL" id="AEB10496.1"/>
    </source>
</evidence>
<evidence type="ECO:0000256" key="2">
    <source>
        <dbReference type="ARBA" id="ARBA00004733"/>
    </source>
</evidence>
<dbReference type="GO" id="GO:0004834">
    <property type="term" value="F:tryptophan synthase activity"/>
    <property type="evidence" value="ECO:0007669"/>
    <property type="project" value="UniProtKB-UniRule"/>
</dbReference>
<dbReference type="GO" id="GO:0005829">
    <property type="term" value="C:cytosol"/>
    <property type="evidence" value="ECO:0007669"/>
    <property type="project" value="TreeGrafter"/>
</dbReference>
<dbReference type="InterPro" id="IPR002028">
    <property type="entry name" value="Trp_synthase_suA"/>
</dbReference>
<evidence type="ECO:0000256" key="4">
    <source>
        <dbReference type="ARBA" id="ARBA00022605"/>
    </source>
</evidence>
<dbReference type="SUPFAM" id="SSF51366">
    <property type="entry name" value="Ribulose-phoshate binding barrel"/>
    <property type="match status" value="1"/>
</dbReference>
<dbReference type="HOGENOM" id="CLU_016734_0_0_7"/>
<dbReference type="EMBL" id="CP002629">
    <property type="protein sequence ID" value="AEB10496.1"/>
    <property type="molecule type" value="Genomic_DNA"/>
</dbReference>
<evidence type="ECO:0000256" key="5">
    <source>
        <dbReference type="ARBA" id="ARBA00022822"/>
    </source>
</evidence>
<dbReference type="InterPro" id="IPR011060">
    <property type="entry name" value="RibuloseP-bd_barrel"/>
</dbReference>
<evidence type="ECO:0000313" key="12">
    <source>
        <dbReference type="Proteomes" id="UP000000483"/>
    </source>
</evidence>
<dbReference type="Pfam" id="PF00290">
    <property type="entry name" value="Trp_syntA"/>
    <property type="match status" value="1"/>
</dbReference>
<feature type="active site" description="Proton acceptor" evidence="9">
    <location>
        <position position="49"/>
    </location>
</feature>
<evidence type="ECO:0000256" key="1">
    <source>
        <dbReference type="ARBA" id="ARBA00003365"/>
    </source>
</evidence>
<dbReference type="STRING" id="880072.Desac_2681"/>
<comment type="catalytic activity">
    <reaction evidence="8 9">
        <text>(1S,2R)-1-C-(indol-3-yl)glycerol 3-phosphate + L-serine = D-glyceraldehyde 3-phosphate + L-tryptophan + H2O</text>
        <dbReference type="Rhea" id="RHEA:10532"/>
        <dbReference type="ChEBI" id="CHEBI:15377"/>
        <dbReference type="ChEBI" id="CHEBI:33384"/>
        <dbReference type="ChEBI" id="CHEBI:57912"/>
        <dbReference type="ChEBI" id="CHEBI:58866"/>
        <dbReference type="ChEBI" id="CHEBI:59776"/>
        <dbReference type="EC" id="4.2.1.20"/>
    </reaction>
</comment>
<keyword evidence="4 9" id="KW-0028">Amino-acid biosynthesis</keyword>
<sequence>MKKINAMFKRLAAMGGKALIPYITAGDPDLKTTHDLVLEMARRGADLIELGIPFSDPLADGPTIQAACQRALKQEVNLTKILTLVQSLRQDTDIPLVLMGYYNPILSYGLARLARDAAEIGVNGFIIPDLPGEEARDWHRAACDAGVAPIYLAAPTSGPSRIRKIGALTRGFLYYVSVTGITGARAGLPDDLKTSLAEVRSLIKCPLAVGFGISTPEQVRDLAPYVDGIVVGSAIVQRIACRTGREVVQDIGDFVAELKAPLR</sequence>
<protein>
    <recommendedName>
        <fullName evidence="9">Tryptophan synthase alpha chain</fullName>
        <ecNumber evidence="9">4.2.1.20</ecNumber>
    </recommendedName>
</protein>
<dbReference type="PANTHER" id="PTHR43406">
    <property type="entry name" value="TRYPTOPHAN SYNTHASE, ALPHA CHAIN"/>
    <property type="match status" value="1"/>
</dbReference>
<comment type="subunit">
    <text evidence="3 9">Tetramer of two alpha and two beta chains.</text>
</comment>
<dbReference type="HAMAP" id="MF_00131">
    <property type="entry name" value="Trp_synth_alpha"/>
    <property type="match status" value="1"/>
</dbReference>
<evidence type="ECO:0000256" key="3">
    <source>
        <dbReference type="ARBA" id="ARBA00011270"/>
    </source>
</evidence>
<dbReference type="PROSITE" id="PS00167">
    <property type="entry name" value="TRP_SYNTHASE_ALPHA"/>
    <property type="match status" value="1"/>
</dbReference>
<dbReference type="eggNOG" id="COG0159">
    <property type="taxonomic scope" value="Bacteria"/>
</dbReference>
<feature type="active site" description="Proton acceptor" evidence="9">
    <location>
        <position position="60"/>
    </location>
</feature>
<dbReference type="InterPro" id="IPR013785">
    <property type="entry name" value="Aldolase_TIM"/>
</dbReference>
<organism evidence="11 12">
    <name type="scientific">Desulfobacca acetoxidans (strain ATCC 700848 / DSM 11109 / ASRB2)</name>
    <dbReference type="NCBI Taxonomy" id="880072"/>
    <lineage>
        <taxon>Bacteria</taxon>
        <taxon>Pseudomonadati</taxon>
        <taxon>Thermodesulfobacteriota</taxon>
        <taxon>Desulfobaccia</taxon>
        <taxon>Desulfobaccales</taxon>
        <taxon>Desulfobaccaceae</taxon>
        <taxon>Desulfobacca</taxon>
    </lineage>
</organism>
<evidence type="ECO:0000256" key="6">
    <source>
        <dbReference type="ARBA" id="ARBA00023141"/>
    </source>
</evidence>
<dbReference type="InterPro" id="IPR018204">
    <property type="entry name" value="Trp_synthase_alpha_AS"/>
</dbReference>
<keyword evidence="5 9" id="KW-0822">Tryptophan biosynthesis</keyword>
<keyword evidence="7 9" id="KW-0456">Lyase</keyword>
<reference evidence="12" key="2">
    <citation type="submission" date="2011-03" db="EMBL/GenBank/DDBJ databases">
        <title>The complete genome of Desulfobacca acetoxidans DSM 11109.</title>
        <authorList>
            <consortium name="US DOE Joint Genome Institute (JGI-PGF)"/>
            <person name="Lucas S."/>
            <person name="Copeland A."/>
            <person name="Lapidus A."/>
            <person name="Bruce D."/>
            <person name="Goodwin L."/>
            <person name="Pitluck S."/>
            <person name="Peters L."/>
            <person name="Kyrpides N."/>
            <person name="Mavromatis K."/>
            <person name="Ivanova N."/>
            <person name="Ovchinnikova G."/>
            <person name="Teshima H."/>
            <person name="Detter J.C."/>
            <person name="Han C."/>
            <person name="Land M."/>
            <person name="Hauser L."/>
            <person name="Markowitz V."/>
            <person name="Cheng J.-F."/>
            <person name="Hugenholtz P."/>
            <person name="Woyke T."/>
            <person name="Wu D."/>
            <person name="Spring S."/>
            <person name="Schueler E."/>
            <person name="Brambilla E."/>
            <person name="Klenk H.-P."/>
            <person name="Eisen J.A."/>
        </authorList>
    </citation>
    <scope>NUCLEOTIDE SEQUENCE [LARGE SCALE GENOMIC DNA]</scope>
    <source>
        <strain evidence="12">ATCC 700848 / DSM 11109 / ASRB2</strain>
    </source>
</reference>
<dbReference type="RefSeq" id="WP_013707605.1">
    <property type="nucleotide sequence ID" value="NC_015388.1"/>
</dbReference>
<evidence type="ECO:0000256" key="9">
    <source>
        <dbReference type="HAMAP-Rule" id="MF_00131"/>
    </source>
</evidence>
<dbReference type="CDD" id="cd04724">
    <property type="entry name" value="Tryptophan_synthase_alpha"/>
    <property type="match status" value="1"/>
</dbReference>
<reference evidence="11 12" key="1">
    <citation type="journal article" date="2011" name="Stand. Genomic Sci.">
        <title>Complete genome sequence of the acetate-degrading sulfate reducer Desulfobacca acetoxidans type strain (ASRB2).</title>
        <authorList>
            <person name="Goker M."/>
            <person name="Teshima H."/>
            <person name="Lapidus A."/>
            <person name="Nolan M."/>
            <person name="Lucas S."/>
            <person name="Hammon N."/>
            <person name="Deshpande S."/>
            <person name="Cheng J.F."/>
            <person name="Tapia R."/>
            <person name="Han C."/>
            <person name="Goodwin L."/>
            <person name="Pitluck S."/>
            <person name="Huntemann M."/>
            <person name="Liolios K."/>
            <person name="Ivanova N."/>
            <person name="Pagani I."/>
            <person name="Mavromatis K."/>
            <person name="Ovchinikova G."/>
            <person name="Pati A."/>
            <person name="Chen A."/>
            <person name="Palaniappan K."/>
            <person name="Land M."/>
            <person name="Hauser L."/>
            <person name="Brambilla E.M."/>
            <person name="Rohde M."/>
            <person name="Spring S."/>
            <person name="Detter J.C."/>
            <person name="Woyke T."/>
            <person name="Bristow J."/>
            <person name="Eisen J.A."/>
            <person name="Markowitz V."/>
            <person name="Hugenholtz P."/>
            <person name="Kyrpides N.C."/>
            <person name="Klenk H.P."/>
        </authorList>
    </citation>
    <scope>NUCLEOTIDE SEQUENCE [LARGE SCALE GENOMIC DNA]</scope>
    <source>
        <strain evidence="12">ATCC 700848 / DSM 11109 / ASRB2</strain>
    </source>
</reference>
<keyword evidence="6 9" id="KW-0057">Aromatic amino acid biosynthesis</keyword>
<dbReference type="NCBIfam" id="TIGR00262">
    <property type="entry name" value="trpA"/>
    <property type="match status" value="1"/>
</dbReference>
<comment type="pathway">
    <text evidence="2 9">Amino-acid biosynthesis; L-tryptophan biosynthesis; L-tryptophan from chorismate: step 5/5.</text>
</comment>
<dbReference type="EC" id="4.2.1.20" evidence="9"/>
<evidence type="ECO:0000256" key="10">
    <source>
        <dbReference type="RuleBase" id="RU003662"/>
    </source>
</evidence>
<keyword evidence="12" id="KW-1185">Reference proteome</keyword>
<dbReference type="PANTHER" id="PTHR43406:SF1">
    <property type="entry name" value="TRYPTOPHAN SYNTHASE ALPHA CHAIN, CHLOROPLASTIC"/>
    <property type="match status" value="1"/>
</dbReference>
<dbReference type="Proteomes" id="UP000000483">
    <property type="component" value="Chromosome"/>
</dbReference>